<feature type="chain" id="PRO_5047339008" description="Tetratricopeptide repeat protein" evidence="4">
    <location>
        <begin position="42"/>
        <end position="616"/>
    </location>
</feature>
<dbReference type="SMART" id="SM00028">
    <property type="entry name" value="TPR"/>
    <property type="match status" value="4"/>
</dbReference>
<evidence type="ECO:0000313" key="5">
    <source>
        <dbReference type="EMBL" id="MEK8045382.1"/>
    </source>
</evidence>
<dbReference type="SUPFAM" id="SSF48452">
    <property type="entry name" value="TPR-like"/>
    <property type="match status" value="2"/>
</dbReference>
<dbReference type="Gene3D" id="1.25.40.10">
    <property type="entry name" value="Tetratricopeptide repeat domain"/>
    <property type="match status" value="3"/>
</dbReference>
<keyword evidence="6" id="KW-1185">Reference proteome</keyword>
<reference evidence="5 6" key="1">
    <citation type="submission" date="2024-04" db="EMBL/GenBank/DDBJ databases">
        <title>Novel species of the genus Ideonella isolated from streams.</title>
        <authorList>
            <person name="Lu H."/>
        </authorList>
    </citation>
    <scope>NUCLEOTIDE SEQUENCE [LARGE SCALE GENOMIC DNA]</scope>
    <source>
        <strain evidence="5 6">LYT19W</strain>
    </source>
</reference>
<keyword evidence="4" id="KW-0732">Signal</keyword>
<organism evidence="5 6">
    <name type="scientific">Ideonella margarita</name>
    <dbReference type="NCBI Taxonomy" id="2984191"/>
    <lineage>
        <taxon>Bacteria</taxon>
        <taxon>Pseudomonadati</taxon>
        <taxon>Pseudomonadota</taxon>
        <taxon>Betaproteobacteria</taxon>
        <taxon>Burkholderiales</taxon>
        <taxon>Sphaerotilaceae</taxon>
        <taxon>Ideonella</taxon>
    </lineage>
</organism>
<sequence length="616" mass="67501">MTTQGPERQAPLFPVTGSAWRIFRLATLALAVQAAWLPAQAQTTPAAETPAAPAAEPVEAAPPDNSSLDAPMFYQLLVGEMEAQNGRQGVAFEVLLDAARRLRDPTLYQRAIELAVQGRSGDKALQAVQAWRQGVPESLDAARTHVQLLVALDKPAELAEPLGTLIRLVPAAERSGVISGLPRFLGNLNNKAATYTAVEQAFSPWLNAPATRTAARTTLGRMALMADKPDVAMALARRAHADDDDAAGPIALALELAPGDTGAEAVVQGYLARANAPAQLRLAYARMLEKQQRIGDAANQVRLAVASQPELIPPWLTLGAYLVDLREPAEAITALERFLALQAQAPEGDTTDDDESGIRSQRATDLAWQLLSQAHEQLGHTRQAAEWLERIDSERMDLSVLARRASLMARNGQLTAARALLRDAPAQDKPDARARLLAEAQLLRDNRDWQGAHDLLLQGMREAPEDTVLIYELAMVAERLAKFDDMEALLRRVMTLKPDDAHAFNALGYSLTERNTRLDEARLLLRKATALAPNDPFIVDSLGWVEFRLGNKTEALKLLRQSWLSRPHAEVAAHLGEVLWSLDQREEAMKIFREGQRREATNEVLLETMKRLKAAP</sequence>
<evidence type="ECO:0000256" key="1">
    <source>
        <dbReference type="ARBA" id="ARBA00022737"/>
    </source>
</evidence>
<feature type="region of interest" description="Disordered" evidence="3">
    <location>
        <begin position="44"/>
        <end position="66"/>
    </location>
</feature>
<dbReference type="RefSeq" id="WP_341397546.1">
    <property type="nucleotide sequence ID" value="NZ_JBBUTI010000002.1"/>
</dbReference>
<protein>
    <recommendedName>
        <fullName evidence="7">Tetratricopeptide repeat protein</fullName>
    </recommendedName>
</protein>
<evidence type="ECO:0008006" key="7">
    <source>
        <dbReference type="Google" id="ProtNLM"/>
    </source>
</evidence>
<dbReference type="PANTHER" id="PTHR44227:SF3">
    <property type="entry name" value="PROTEIN O-MANNOSYL-TRANSFERASE TMTC4"/>
    <property type="match status" value="1"/>
</dbReference>
<accession>A0ABU9C4M9</accession>
<evidence type="ECO:0000313" key="6">
    <source>
        <dbReference type="Proteomes" id="UP001379945"/>
    </source>
</evidence>
<dbReference type="InterPro" id="IPR011990">
    <property type="entry name" value="TPR-like_helical_dom_sf"/>
</dbReference>
<dbReference type="InterPro" id="IPR052346">
    <property type="entry name" value="O-mannosyl-transferase_TMTC"/>
</dbReference>
<dbReference type="EMBL" id="JBBUTI010000002">
    <property type="protein sequence ID" value="MEK8045382.1"/>
    <property type="molecule type" value="Genomic_DNA"/>
</dbReference>
<proteinExistence type="predicted"/>
<comment type="caution">
    <text evidence="5">The sequence shown here is derived from an EMBL/GenBank/DDBJ whole genome shotgun (WGS) entry which is preliminary data.</text>
</comment>
<keyword evidence="1" id="KW-0677">Repeat</keyword>
<feature type="signal peptide" evidence="4">
    <location>
        <begin position="1"/>
        <end position="41"/>
    </location>
</feature>
<evidence type="ECO:0000256" key="4">
    <source>
        <dbReference type="SAM" id="SignalP"/>
    </source>
</evidence>
<gene>
    <name evidence="5" type="ORF">AACH00_03365</name>
</gene>
<evidence type="ECO:0000256" key="2">
    <source>
        <dbReference type="ARBA" id="ARBA00022803"/>
    </source>
</evidence>
<dbReference type="PANTHER" id="PTHR44227">
    <property type="match status" value="1"/>
</dbReference>
<keyword evidence="2" id="KW-0802">TPR repeat</keyword>
<feature type="compositionally biased region" description="Low complexity" evidence="3">
    <location>
        <begin position="44"/>
        <end position="63"/>
    </location>
</feature>
<dbReference type="InterPro" id="IPR019734">
    <property type="entry name" value="TPR_rpt"/>
</dbReference>
<name>A0ABU9C4M9_9BURK</name>
<evidence type="ECO:0000256" key="3">
    <source>
        <dbReference type="SAM" id="MobiDB-lite"/>
    </source>
</evidence>
<dbReference type="Proteomes" id="UP001379945">
    <property type="component" value="Unassembled WGS sequence"/>
</dbReference>